<name>A0A392UH49_9FABA</name>
<reference evidence="1 2" key="1">
    <citation type="journal article" date="2018" name="Front. Plant Sci.">
        <title>Red Clover (Trifolium pratense) and Zigzag Clover (T. medium) - A Picture of Genomic Similarities and Differences.</title>
        <authorList>
            <person name="Dluhosova J."/>
            <person name="Istvanek J."/>
            <person name="Nedelnik J."/>
            <person name="Repkova J."/>
        </authorList>
    </citation>
    <scope>NUCLEOTIDE SEQUENCE [LARGE SCALE GENOMIC DNA]</scope>
    <source>
        <strain evidence="2">cv. 10/8</strain>
        <tissue evidence="1">Leaf</tissue>
    </source>
</reference>
<protein>
    <submittedName>
        <fullName evidence="1">Uncharacterized protein</fullName>
    </submittedName>
</protein>
<proteinExistence type="predicted"/>
<dbReference type="AlphaFoldDB" id="A0A392UH49"/>
<feature type="non-terminal residue" evidence="1">
    <location>
        <position position="49"/>
    </location>
</feature>
<evidence type="ECO:0000313" key="2">
    <source>
        <dbReference type="Proteomes" id="UP000265520"/>
    </source>
</evidence>
<evidence type="ECO:0000313" key="1">
    <source>
        <dbReference type="EMBL" id="MCI72909.1"/>
    </source>
</evidence>
<accession>A0A392UH49</accession>
<dbReference type="Proteomes" id="UP000265520">
    <property type="component" value="Unassembled WGS sequence"/>
</dbReference>
<comment type="caution">
    <text evidence="1">The sequence shown here is derived from an EMBL/GenBank/DDBJ whole genome shotgun (WGS) entry which is preliminary data.</text>
</comment>
<sequence length="49" mass="5793">MGNGIYSLSELEKVISRRNFHEKEQEKSLARAKAKVERKLEIKGKHRIR</sequence>
<keyword evidence="2" id="KW-1185">Reference proteome</keyword>
<organism evidence="1 2">
    <name type="scientific">Trifolium medium</name>
    <dbReference type="NCBI Taxonomy" id="97028"/>
    <lineage>
        <taxon>Eukaryota</taxon>
        <taxon>Viridiplantae</taxon>
        <taxon>Streptophyta</taxon>
        <taxon>Embryophyta</taxon>
        <taxon>Tracheophyta</taxon>
        <taxon>Spermatophyta</taxon>
        <taxon>Magnoliopsida</taxon>
        <taxon>eudicotyledons</taxon>
        <taxon>Gunneridae</taxon>
        <taxon>Pentapetalae</taxon>
        <taxon>rosids</taxon>
        <taxon>fabids</taxon>
        <taxon>Fabales</taxon>
        <taxon>Fabaceae</taxon>
        <taxon>Papilionoideae</taxon>
        <taxon>50 kb inversion clade</taxon>
        <taxon>NPAAA clade</taxon>
        <taxon>Hologalegina</taxon>
        <taxon>IRL clade</taxon>
        <taxon>Trifolieae</taxon>
        <taxon>Trifolium</taxon>
    </lineage>
</organism>
<dbReference type="EMBL" id="LXQA010827772">
    <property type="protein sequence ID" value="MCI72909.1"/>
    <property type="molecule type" value="Genomic_DNA"/>
</dbReference>